<dbReference type="Proteomes" id="UP001162156">
    <property type="component" value="Unassembled WGS sequence"/>
</dbReference>
<reference evidence="4" key="1">
    <citation type="journal article" date="2023" name="Insect Mol. Biol.">
        <title>Genome sequencing provides insights into the evolution of gene families encoding plant cell wall-degrading enzymes in longhorned beetles.</title>
        <authorList>
            <person name="Shin N.R."/>
            <person name="Okamura Y."/>
            <person name="Kirsch R."/>
            <person name="Pauchet Y."/>
        </authorList>
    </citation>
    <scope>NUCLEOTIDE SEQUENCE</scope>
    <source>
        <strain evidence="4">RBIC_L_NR</strain>
    </source>
</reference>
<comment type="caution">
    <text evidence="4">The sequence shown here is derived from an EMBL/GenBank/DDBJ whole genome shotgun (WGS) entry which is preliminary data.</text>
</comment>
<organism evidence="4 5">
    <name type="scientific">Rhamnusium bicolor</name>
    <dbReference type="NCBI Taxonomy" id="1586634"/>
    <lineage>
        <taxon>Eukaryota</taxon>
        <taxon>Metazoa</taxon>
        <taxon>Ecdysozoa</taxon>
        <taxon>Arthropoda</taxon>
        <taxon>Hexapoda</taxon>
        <taxon>Insecta</taxon>
        <taxon>Pterygota</taxon>
        <taxon>Neoptera</taxon>
        <taxon>Endopterygota</taxon>
        <taxon>Coleoptera</taxon>
        <taxon>Polyphaga</taxon>
        <taxon>Cucujiformia</taxon>
        <taxon>Chrysomeloidea</taxon>
        <taxon>Cerambycidae</taxon>
        <taxon>Lepturinae</taxon>
        <taxon>Rhagiini</taxon>
        <taxon>Rhamnusium</taxon>
    </lineage>
</organism>
<sequence length="299" mass="33926">MKTNFKLSLSTLRTINVADKISYTGHIQEFITTNSDWSVYKRRLQNYFSANDIKNDDRKRAILLIVSLLNEEAYKLIFNMCLPAEPEDKSYSNIVKLMDNHFKPVISVFACREKFFEDRKVPQESPKEFAARLRSLVAVCQFEGSEEIGKALVNRFIIGYEAGSVKDRLYEEKKSVSFEKVVEIASSKAGVQPYFHSVGNLIKKEPEILYSKAQSKGSTQAHHTLHSSTSRNTGSGGRNGRGPPPPSNVKCSVCGRRNYIADKCSYRECFCHDCNKKGHLALMCPNRKKINKTNTSQFN</sequence>
<dbReference type="EMBL" id="JANEYF010000592">
    <property type="protein sequence ID" value="KAJ8969122.1"/>
    <property type="molecule type" value="Genomic_DNA"/>
</dbReference>
<name>A0AAV8ZUA2_9CUCU</name>
<dbReference type="SUPFAM" id="SSF57756">
    <property type="entry name" value="Retrovirus zinc finger-like domains"/>
    <property type="match status" value="1"/>
</dbReference>
<dbReference type="GO" id="GO:0003676">
    <property type="term" value="F:nucleic acid binding"/>
    <property type="evidence" value="ECO:0007669"/>
    <property type="project" value="InterPro"/>
</dbReference>
<dbReference type="AlphaFoldDB" id="A0AAV8ZUA2"/>
<feature type="compositionally biased region" description="Polar residues" evidence="2">
    <location>
        <begin position="213"/>
        <end position="222"/>
    </location>
</feature>
<evidence type="ECO:0000313" key="5">
    <source>
        <dbReference type="Proteomes" id="UP001162156"/>
    </source>
</evidence>
<evidence type="ECO:0000259" key="3">
    <source>
        <dbReference type="PROSITE" id="PS50158"/>
    </source>
</evidence>
<dbReference type="PROSITE" id="PS50158">
    <property type="entry name" value="ZF_CCHC"/>
    <property type="match status" value="1"/>
</dbReference>
<evidence type="ECO:0000256" key="2">
    <source>
        <dbReference type="SAM" id="MobiDB-lite"/>
    </source>
</evidence>
<feature type="region of interest" description="Disordered" evidence="2">
    <location>
        <begin position="213"/>
        <end position="248"/>
    </location>
</feature>
<dbReference type="GO" id="GO:0008270">
    <property type="term" value="F:zinc ion binding"/>
    <property type="evidence" value="ECO:0007669"/>
    <property type="project" value="UniProtKB-KW"/>
</dbReference>
<dbReference type="InterPro" id="IPR001878">
    <property type="entry name" value="Znf_CCHC"/>
</dbReference>
<proteinExistence type="predicted"/>
<feature type="domain" description="CCHC-type" evidence="3">
    <location>
        <begin position="271"/>
        <end position="286"/>
    </location>
</feature>
<dbReference type="PANTHER" id="PTHR37984">
    <property type="entry name" value="PROTEIN CBG26694"/>
    <property type="match status" value="1"/>
</dbReference>
<protein>
    <recommendedName>
        <fullName evidence="3">CCHC-type domain-containing protein</fullName>
    </recommendedName>
</protein>
<evidence type="ECO:0000256" key="1">
    <source>
        <dbReference type="PROSITE-ProRule" id="PRU00047"/>
    </source>
</evidence>
<accession>A0AAV8ZUA2</accession>
<gene>
    <name evidence="4" type="ORF">NQ314_001914</name>
</gene>
<keyword evidence="1" id="KW-0863">Zinc-finger</keyword>
<dbReference type="InterPro" id="IPR036875">
    <property type="entry name" value="Znf_CCHC_sf"/>
</dbReference>
<evidence type="ECO:0000313" key="4">
    <source>
        <dbReference type="EMBL" id="KAJ8969122.1"/>
    </source>
</evidence>
<dbReference type="InterPro" id="IPR050951">
    <property type="entry name" value="Retrovirus_Pol_polyprotein"/>
</dbReference>
<dbReference type="PANTHER" id="PTHR37984:SF5">
    <property type="entry name" value="PROTEIN NYNRIN-LIKE"/>
    <property type="match status" value="1"/>
</dbReference>
<keyword evidence="1" id="KW-0479">Metal-binding</keyword>
<dbReference type="Gene3D" id="4.10.60.10">
    <property type="entry name" value="Zinc finger, CCHC-type"/>
    <property type="match status" value="1"/>
</dbReference>
<keyword evidence="1" id="KW-0862">Zinc</keyword>
<keyword evidence="5" id="KW-1185">Reference proteome</keyword>